<keyword evidence="2" id="KW-1133">Transmembrane helix</keyword>
<proteinExistence type="predicted"/>
<dbReference type="EMBL" id="CP144691">
    <property type="protein sequence ID" value="WVY93540.1"/>
    <property type="molecule type" value="Genomic_DNA"/>
</dbReference>
<organism evidence="3 4">
    <name type="scientific">Vigna mungo</name>
    <name type="common">Black gram</name>
    <name type="synonym">Phaseolus mungo</name>
    <dbReference type="NCBI Taxonomy" id="3915"/>
    <lineage>
        <taxon>Eukaryota</taxon>
        <taxon>Viridiplantae</taxon>
        <taxon>Streptophyta</taxon>
        <taxon>Embryophyta</taxon>
        <taxon>Tracheophyta</taxon>
        <taxon>Spermatophyta</taxon>
        <taxon>Magnoliopsida</taxon>
        <taxon>eudicotyledons</taxon>
        <taxon>Gunneridae</taxon>
        <taxon>Pentapetalae</taxon>
        <taxon>rosids</taxon>
        <taxon>fabids</taxon>
        <taxon>Fabales</taxon>
        <taxon>Fabaceae</taxon>
        <taxon>Papilionoideae</taxon>
        <taxon>50 kb inversion clade</taxon>
        <taxon>NPAAA clade</taxon>
        <taxon>indigoferoid/millettioid clade</taxon>
        <taxon>Phaseoleae</taxon>
        <taxon>Vigna</taxon>
    </lineage>
</organism>
<evidence type="ECO:0000313" key="4">
    <source>
        <dbReference type="Proteomes" id="UP001374535"/>
    </source>
</evidence>
<dbReference type="Proteomes" id="UP001374535">
    <property type="component" value="Chromosome 10"/>
</dbReference>
<keyword evidence="2" id="KW-0472">Membrane</keyword>
<name>A0AAQ3MMF7_VIGMU</name>
<keyword evidence="4" id="KW-1185">Reference proteome</keyword>
<accession>A0AAQ3MMF7</accession>
<evidence type="ECO:0000256" key="1">
    <source>
        <dbReference type="SAM" id="MobiDB-lite"/>
    </source>
</evidence>
<protein>
    <submittedName>
        <fullName evidence="3">Uncharacterized protein</fullName>
    </submittedName>
</protein>
<sequence length="265" mass="29976">LLPFLHLAPPPFIFVLLLLHVVRLLLFLFLLVFVSLRSRRSRSNSGVIPSEITLVHRRRSGGALLRQRNGPRFYRNRRRGGRVLPMRKQRKSHRRRRRRRGGRRFLGVEIRANQSIQSFVERPGGRESTIGGRNPSLLDLVLLLYGIDAVLALDVCAVRLLGMSVERVDSIGDILPILLAEVAAVELEVASAPGVNKRGRGLLRPAVLANGDGARRRRDGIVKVGHRKTEIRVRGRRERKREGMRKEKEERESETARRKSGKGGG</sequence>
<feature type="transmembrane region" description="Helical" evidence="2">
    <location>
        <begin position="12"/>
        <end position="34"/>
    </location>
</feature>
<evidence type="ECO:0000313" key="3">
    <source>
        <dbReference type="EMBL" id="WVY93540.1"/>
    </source>
</evidence>
<reference evidence="3 4" key="1">
    <citation type="journal article" date="2023" name="Life. Sci Alliance">
        <title>Evolutionary insights into 3D genome organization and epigenetic landscape of Vigna mungo.</title>
        <authorList>
            <person name="Junaid A."/>
            <person name="Singh B."/>
            <person name="Bhatia S."/>
        </authorList>
    </citation>
    <scope>NUCLEOTIDE SEQUENCE [LARGE SCALE GENOMIC DNA]</scope>
    <source>
        <strain evidence="3">Urdbean</strain>
    </source>
</reference>
<feature type="compositionally biased region" description="Basic and acidic residues" evidence="1">
    <location>
        <begin position="240"/>
        <end position="257"/>
    </location>
</feature>
<gene>
    <name evidence="3" type="ORF">V8G54_032628</name>
</gene>
<keyword evidence="2" id="KW-0812">Transmembrane</keyword>
<evidence type="ECO:0000256" key="2">
    <source>
        <dbReference type="SAM" id="Phobius"/>
    </source>
</evidence>
<feature type="region of interest" description="Disordered" evidence="1">
    <location>
        <begin position="231"/>
        <end position="265"/>
    </location>
</feature>
<dbReference type="AlphaFoldDB" id="A0AAQ3MMF7"/>
<feature type="non-terminal residue" evidence="3">
    <location>
        <position position="1"/>
    </location>
</feature>